<dbReference type="OrthoDB" id="3553147at2759"/>
<feature type="non-terminal residue" evidence="2">
    <location>
        <position position="1"/>
    </location>
</feature>
<evidence type="ECO:0000259" key="1">
    <source>
        <dbReference type="Pfam" id="PF06985"/>
    </source>
</evidence>
<dbReference type="EMBL" id="KB446559">
    <property type="protein sequence ID" value="EME82456.1"/>
    <property type="molecule type" value="Genomic_DNA"/>
</dbReference>
<dbReference type="eggNOG" id="ENOG502T4AM">
    <property type="taxonomic scope" value="Eukaryota"/>
</dbReference>
<evidence type="ECO:0000313" key="2">
    <source>
        <dbReference type="EMBL" id="EME82456.1"/>
    </source>
</evidence>
<dbReference type="InterPro" id="IPR010730">
    <property type="entry name" value="HET"/>
</dbReference>
<name>M3AD28_PSEFD</name>
<dbReference type="AlphaFoldDB" id="M3AD28"/>
<accession>M3AD28</accession>
<dbReference type="RefSeq" id="XP_007927821.1">
    <property type="nucleotide sequence ID" value="XM_007929630.1"/>
</dbReference>
<feature type="non-terminal residue" evidence="2">
    <location>
        <position position="119"/>
    </location>
</feature>
<proteinExistence type="predicted"/>
<reference evidence="2 3" key="1">
    <citation type="journal article" date="2012" name="PLoS Pathog.">
        <title>Diverse lifestyles and strategies of plant pathogenesis encoded in the genomes of eighteen Dothideomycetes fungi.</title>
        <authorList>
            <person name="Ohm R.A."/>
            <person name="Feau N."/>
            <person name="Henrissat B."/>
            <person name="Schoch C.L."/>
            <person name="Horwitz B.A."/>
            <person name="Barry K.W."/>
            <person name="Condon B.J."/>
            <person name="Copeland A.C."/>
            <person name="Dhillon B."/>
            <person name="Glaser F."/>
            <person name="Hesse C.N."/>
            <person name="Kosti I."/>
            <person name="LaButti K."/>
            <person name="Lindquist E.A."/>
            <person name="Lucas S."/>
            <person name="Salamov A.A."/>
            <person name="Bradshaw R.E."/>
            <person name="Ciuffetti L."/>
            <person name="Hamelin R.C."/>
            <person name="Kema G.H.J."/>
            <person name="Lawrence C."/>
            <person name="Scott J.A."/>
            <person name="Spatafora J.W."/>
            <person name="Turgeon B.G."/>
            <person name="de Wit P.J.G.M."/>
            <person name="Zhong S."/>
            <person name="Goodwin S.B."/>
            <person name="Grigoriev I.V."/>
        </authorList>
    </citation>
    <scope>NUCLEOTIDE SEQUENCE [LARGE SCALE GENOMIC DNA]</scope>
    <source>
        <strain evidence="2 3">CIRAD86</strain>
    </source>
</reference>
<gene>
    <name evidence="2" type="ORF">MYCFIDRAFT_124702</name>
</gene>
<evidence type="ECO:0000313" key="3">
    <source>
        <dbReference type="Proteomes" id="UP000016932"/>
    </source>
</evidence>
<dbReference type="Proteomes" id="UP000016932">
    <property type="component" value="Unassembled WGS sequence"/>
</dbReference>
<dbReference type="PANTHER" id="PTHR24148">
    <property type="entry name" value="ANKYRIN REPEAT DOMAIN-CONTAINING PROTEIN 39 HOMOLOG-RELATED"/>
    <property type="match status" value="1"/>
</dbReference>
<organism evidence="2 3">
    <name type="scientific">Pseudocercospora fijiensis (strain CIRAD86)</name>
    <name type="common">Black leaf streak disease fungus</name>
    <name type="synonym">Mycosphaerella fijiensis</name>
    <dbReference type="NCBI Taxonomy" id="383855"/>
    <lineage>
        <taxon>Eukaryota</taxon>
        <taxon>Fungi</taxon>
        <taxon>Dikarya</taxon>
        <taxon>Ascomycota</taxon>
        <taxon>Pezizomycotina</taxon>
        <taxon>Dothideomycetes</taxon>
        <taxon>Dothideomycetidae</taxon>
        <taxon>Mycosphaerellales</taxon>
        <taxon>Mycosphaerellaceae</taxon>
        <taxon>Pseudocercospora</taxon>
    </lineage>
</organism>
<dbReference type="GeneID" id="19330548"/>
<dbReference type="PANTHER" id="PTHR24148:SF64">
    <property type="entry name" value="HETEROKARYON INCOMPATIBILITY DOMAIN-CONTAINING PROTEIN"/>
    <property type="match status" value="1"/>
</dbReference>
<dbReference type="Pfam" id="PF06985">
    <property type="entry name" value="HET"/>
    <property type="match status" value="1"/>
</dbReference>
<feature type="domain" description="Heterokaryon incompatibility" evidence="1">
    <location>
        <begin position="32"/>
        <end position="119"/>
    </location>
</feature>
<keyword evidence="3" id="KW-1185">Reference proteome</keyword>
<dbReference type="InterPro" id="IPR052895">
    <property type="entry name" value="HetReg/Transcr_Mod"/>
</dbReference>
<dbReference type="HOGENOM" id="CLU_004184_6_2_1"/>
<dbReference type="STRING" id="383855.M3AD28"/>
<protein>
    <recommendedName>
        <fullName evidence="1">Heterokaryon incompatibility domain-containing protein</fullName>
    </recommendedName>
</protein>
<dbReference type="KEGG" id="pfj:MYCFIDRAFT_124702"/>
<dbReference type="VEuPathDB" id="FungiDB:MYCFIDRAFT_124702"/>
<sequence length="119" mass="13923">QIRILRLAPAAELDDDLRGELEVRSFKRLPPYEALSYTWQPPFEGQTLPDDVIWFFGYPLPITGNLSNGLRRVRREDKERVLWVDAICIDQDDSRERNHQAHMMAEIYSKAVRVLAWLG</sequence>